<dbReference type="Proteomes" id="UP001370758">
    <property type="component" value="Unassembled WGS sequence"/>
</dbReference>
<keyword evidence="2 3" id="KW-0040">ANK repeat</keyword>
<dbReference type="SUPFAM" id="SSF48403">
    <property type="entry name" value="Ankyrin repeat"/>
    <property type="match status" value="1"/>
</dbReference>
<protein>
    <recommendedName>
        <fullName evidence="6">Clr5 domain-containing protein</fullName>
    </recommendedName>
</protein>
<accession>A0AAV9W0P0</accession>
<dbReference type="SMART" id="SM00248">
    <property type="entry name" value="ANK"/>
    <property type="match status" value="5"/>
</dbReference>
<evidence type="ECO:0000313" key="5">
    <source>
        <dbReference type="Proteomes" id="UP001370758"/>
    </source>
</evidence>
<evidence type="ECO:0000256" key="3">
    <source>
        <dbReference type="PROSITE-ProRule" id="PRU00023"/>
    </source>
</evidence>
<name>A0AAV9W0P0_9PEZI</name>
<dbReference type="PROSITE" id="PS50297">
    <property type="entry name" value="ANK_REP_REGION"/>
    <property type="match status" value="1"/>
</dbReference>
<dbReference type="InterPro" id="IPR036770">
    <property type="entry name" value="Ankyrin_rpt-contain_sf"/>
</dbReference>
<keyword evidence="5" id="KW-1185">Reference proteome</keyword>
<dbReference type="PANTHER" id="PTHR24198:SF165">
    <property type="entry name" value="ANKYRIN REPEAT-CONTAINING PROTEIN-RELATED"/>
    <property type="match status" value="1"/>
</dbReference>
<dbReference type="PROSITE" id="PS50088">
    <property type="entry name" value="ANK_REPEAT"/>
    <property type="match status" value="1"/>
</dbReference>
<evidence type="ECO:0008006" key="6">
    <source>
        <dbReference type="Google" id="ProtNLM"/>
    </source>
</evidence>
<sequence length="1123" mass="127532">MPPAVLDGRIVKASKGKRGPTNCKAIVKRQNWLQLLGKYSNEIQYFHFQSGYNREDVSEIMERMFKIGATQKDYRYFLDQPEFKKNLKEEEWNMLAPYYFASSALDLKVAVEKQNGYIIEPSAVQKGVCRFPRPKETVPGSGPIEPGRPYALGTLTVFNPDSVVPYKPIPKSIISKLPCGVLFQFLVGACLNTSRETGQSFGGLLNSSTFRYLWEILYHVSNNRLSGSEIDQILDDATRGQPPSEQFKSRLVEEDELPSEPSGHEGSVMASSGVFGLRRYLKGILSMDAMSVVCFAENLLPLLILRRDEDMISHIFRTHSADTLTLRWYTGLLEIDTKRALGYFFKTDEDPGYFYQKYSREQSGLAYCLSDWKRDQYGLDYMKLVRQILIQGIENYLPMALTAEEAAALLGYTLYDGNIALDLLQVLFPLTTTLSSIEEQYEILYGTSVLDIGTRFNLKDLLAFGFRRNIHILALEAVIENKFEKASLLLPCTKLGLTDRQIQDLCIGAFSSSYGNVWDILGKERLSELLDRAEEEARDPTCKRNYFRLQDILSISFHLLNYDLLSLCLDIIKTHRKFHGRELGSMLMETMHTVDLHKSALRIDEVQRSDGSPEAGRNRVEKARLFHELLNDEFRRNGERYGISSSISLEKQLHSAIWARDHSSTRYLIELGAKVNEPNSLGEVAIITAIIKDRDGEFDQTDAELRDEVDTFVQLLTAKADVGRLEGFRIEVDDDLCQLDPDFLEAARNIDKAQITKLWSTRFTPVCDANTHSNGENFETNLDGNPEDSEICVQMPSIATHDTKLSIPGGFYRTKRPPSYWEIRPYPTTGELFSQSRRHIEGTVREVFLQQSPDSPQNHAKDIRLFLRGSRYWRAEDNFIIPNTFFGRSITLLQYLVAFGDIRLLEYFFQLHPQEASSQISQEYLDSPSPLQLAAAFNNLEGVIFLVNNGSDPREAVCRKSWPVHTYCKSFGTGGIINLGGKNTALHHAVVRGNLEMAQYLVEHGASIHERNQAPSQDSVVHSRKPEYRWGRPEHGELSALELAIVLGRRDCVALFLISDKSAKSHALQVANTYRQRDMIAFIQDTWGTDEPPVPRPQILEKSRTDSCTATARRGPRKILPRV</sequence>
<dbReference type="AlphaFoldDB" id="A0AAV9W0P0"/>
<organism evidence="4 5">
    <name type="scientific">Arthrobotrys musiformis</name>
    <dbReference type="NCBI Taxonomy" id="47236"/>
    <lineage>
        <taxon>Eukaryota</taxon>
        <taxon>Fungi</taxon>
        <taxon>Dikarya</taxon>
        <taxon>Ascomycota</taxon>
        <taxon>Pezizomycotina</taxon>
        <taxon>Orbiliomycetes</taxon>
        <taxon>Orbiliales</taxon>
        <taxon>Orbiliaceae</taxon>
        <taxon>Arthrobotrys</taxon>
    </lineage>
</organism>
<feature type="repeat" description="ANK" evidence="3">
    <location>
        <begin position="981"/>
        <end position="1013"/>
    </location>
</feature>
<gene>
    <name evidence="4" type="ORF">TWF481_011519</name>
</gene>
<dbReference type="InterPro" id="IPR002110">
    <property type="entry name" value="Ankyrin_rpt"/>
</dbReference>
<dbReference type="PANTHER" id="PTHR24198">
    <property type="entry name" value="ANKYRIN REPEAT AND PROTEIN KINASE DOMAIN-CONTAINING PROTEIN"/>
    <property type="match status" value="1"/>
</dbReference>
<dbReference type="Pfam" id="PF12796">
    <property type="entry name" value="Ank_2"/>
    <property type="match status" value="1"/>
</dbReference>
<comment type="caution">
    <text evidence="4">The sequence shown here is derived from an EMBL/GenBank/DDBJ whole genome shotgun (WGS) entry which is preliminary data.</text>
</comment>
<evidence type="ECO:0000313" key="4">
    <source>
        <dbReference type="EMBL" id="KAK6498948.1"/>
    </source>
</evidence>
<evidence type="ECO:0000256" key="1">
    <source>
        <dbReference type="ARBA" id="ARBA00022737"/>
    </source>
</evidence>
<proteinExistence type="predicted"/>
<reference evidence="4 5" key="1">
    <citation type="submission" date="2023-08" db="EMBL/GenBank/DDBJ databases">
        <authorList>
            <person name="Palmer J.M."/>
        </authorList>
    </citation>
    <scope>NUCLEOTIDE SEQUENCE [LARGE SCALE GENOMIC DNA]</scope>
    <source>
        <strain evidence="4 5">TWF481</strain>
    </source>
</reference>
<evidence type="ECO:0000256" key="2">
    <source>
        <dbReference type="ARBA" id="ARBA00023043"/>
    </source>
</evidence>
<keyword evidence="1" id="KW-0677">Repeat</keyword>
<dbReference type="Gene3D" id="1.25.40.20">
    <property type="entry name" value="Ankyrin repeat-containing domain"/>
    <property type="match status" value="1"/>
</dbReference>
<dbReference type="EMBL" id="JAVHJL010000008">
    <property type="protein sequence ID" value="KAK6498948.1"/>
    <property type="molecule type" value="Genomic_DNA"/>
</dbReference>